<comment type="subcellular location">
    <subcellularLocation>
        <location evidence="1">Membrane</location>
        <topology evidence="1">Multi-pass membrane protein</topology>
    </subcellularLocation>
</comment>
<reference evidence="8" key="1">
    <citation type="submission" date="2022-10" db="EMBL/GenBank/DDBJ databases">
        <title>Novel sulphate-reducing endosymbionts in the free-living metamonad Anaeramoeba.</title>
        <authorList>
            <person name="Jerlstrom-Hultqvist J."/>
            <person name="Cepicka I."/>
            <person name="Gallot-Lavallee L."/>
            <person name="Salas-Leiva D."/>
            <person name="Curtis B.A."/>
            <person name="Zahonova K."/>
            <person name="Pipaliya S."/>
            <person name="Dacks J."/>
            <person name="Roger A.J."/>
        </authorList>
    </citation>
    <scope>NUCLEOTIDE SEQUENCE</scope>
    <source>
        <strain evidence="8">BMAN</strain>
    </source>
</reference>
<feature type="domain" description="G-protein coupled receptors family 3 profile" evidence="7">
    <location>
        <begin position="23"/>
        <end position="228"/>
    </location>
</feature>
<evidence type="ECO:0000313" key="8">
    <source>
        <dbReference type="EMBL" id="KAJ5066968.1"/>
    </source>
</evidence>
<feature type="compositionally biased region" description="Low complexity" evidence="5">
    <location>
        <begin position="337"/>
        <end position="349"/>
    </location>
</feature>
<evidence type="ECO:0000256" key="3">
    <source>
        <dbReference type="ARBA" id="ARBA00022989"/>
    </source>
</evidence>
<evidence type="ECO:0000256" key="4">
    <source>
        <dbReference type="ARBA" id="ARBA00023136"/>
    </source>
</evidence>
<evidence type="ECO:0000313" key="9">
    <source>
        <dbReference type="Proteomes" id="UP001149090"/>
    </source>
</evidence>
<feature type="region of interest" description="Disordered" evidence="5">
    <location>
        <begin position="317"/>
        <end position="356"/>
    </location>
</feature>
<dbReference type="AlphaFoldDB" id="A0A9Q0L8F7"/>
<dbReference type="OMA" id="WLNCMNV"/>
<keyword evidence="8" id="KW-0675">Receptor</keyword>
<feature type="transmembrane region" description="Helical" evidence="6">
    <location>
        <begin position="211"/>
        <end position="228"/>
    </location>
</feature>
<dbReference type="OrthoDB" id="5583977at2759"/>
<evidence type="ECO:0000256" key="1">
    <source>
        <dbReference type="ARBA" id="ARBA00004141"/>
    </source>
</evidence>
<feature type="transmembrane region" description="Helical" evidence="6">
    <location>
        <begin position="97"/>
        <end position="121"/>
    </location>
</feature>
<dbReference type="InterPro" id="IPR017978">
    <property type="entry name" value="GPCR_3_C"/>
</dbReference>
<name>A0A9Q0L8F7_ANAIG</name>
<keyword evidence="4 6" id="KW-0472">Membrane</keyword>
<protein>
    <submittedName>
        <fullName evidence="8">Gaba-b receptor</fullName>
    </submittedName>
</protein>
<feature type="transmembrane region" description="Helical" evidence="6">
    <location>
        <begin position="172"/>
        <end position="190"/>
    </location>
</feature>
<dbReference type="Proteomes" id="UP001149090">
    <property type="component" value="Unassembled WGS sequence"/>
</dbReference>
<keyword evidence="2 6" id="KW-0812">Transmembrane</keyword>
<evidence type="ECO:0000259" key="7">
    <source>
        <dbReference type="Pfam" id="PF00003"/>
    </source>
</evidence>
<dbReference type="GO" id="GO:0004930">
    <property type="term" value="F:G protein-coupled receptor activity"/>
    <property type="evidence" value="ECO:0007669"/>
    <property type="project" value="InterPro"/>
</dbReference>
<accession>A0A9Q0L8F7</accession>
<dbReference type="Pfam" id="PF00003">
    <property type="entry name" value="7tm_3"/>
    <property type="match status" value="1"/>
</dbReference>
<proteinExistence type="predicted"/>
<feature type="transmembrane region" description="Helical" evidence="6">
    <location>
        <begin position="248"/>
        <end position="266"/>
    </location>
</feature>
<dbReference type="GO" id="GO:0016020">
    <property type="term" value="C:membrane"/>
    <property type="evidence" value="ECO:0007669"/>
    <property type="project" value="UniProtKB-SubCell"/>
</dbReference>
<sequence>MINIKLLDAYADKPTERGLWIDYVVAVVTLLICVVTLVGLGIFFYYKKYGAIKAKQPEIVMFFTIAGVIISSSSIVANNHFSRPDGSFWAICTLWRVWIQFFLGFSVWVNCLILRSFRLWLVFQKHKRPTLKVFYVGLAILQAPWLLLAIFVTAFGGMYYSVEGEKCKSTTATVVILIILLVANIGLLIFMVIKTRKIIDEYSEYKEIQRAVIVGIIGGIIGFLFWLVRNPINSSTDSSAGSITNRVILTLDVAFCVGFLFWVPNLKPIIKAIKKDEEYVKTIKRNVTKATFQESFVDQKKLEQAQQQQIELETKTIDLQENVQTDDENEKEKIDNENNNQNVDQLQENENSDKQI</sequence>
<comment type="caution">
    <text evidence="8">The sequence shown here is derived from an EMBL/GenBank/DDBJ whole genome shotgun (WGS) entry which is preliminary data.</text>
</comment>
<evidence type="ECO:0000256" key="2">
    <source>
        <dbReference type="ARBA" id="ARBA00022692"/>
    </source>
</evidence>
<keyword evidence="3 6" id="KW-1133">Transmembrane helix</keyword>
<feature type="transmembrane region" description="Helical" evidence="6">
    <location>
        <begin position="20"/>
        <end position="46"/>
    </location>
</feature>
<evidence type="ECO:0000256" key="6">
    <source>
        <dbReference type="SAM" id="Phobius"/>
    </source>
</evidence>
<feature type="transmembrane region" description="Helical" evidence="6">
    <location>
        <begin position="133"/>
        <end position="160"/>
    </location>
</feature>
<organism evidence="8 9">
    <name type="scientific">Anaeramoeba ignava</name>
    <name type="common">Anaerobic marine amoeba</name>
    <dbReference type="NCBI Taxonomy" id="1746090"/>
    <lineage>
        <taxon>Eukaryota</taxon>
        <taxon>Metamonada</taxon>
        <taxon>Anaeramoebidae</taxon>
        <taxon>Anaeramoeba</taxon>
    </lineage>
</organism>
<dbReference type="EMBL" id="JAPDFW010000136">
    <property type="protein sequence ID" value="KAJ5066968.1"/>
    <property type="molecule type" value="Genomic_DNA"/>
</dbReference>
<keyword evidence="9" id="KW-1185">Reference proteome</keyword>
<feature type="transmembrane region" description="Helical" evidence="6">
    <location>
        <begin position="58"/>
        <end position="77"/>
    </location>
</feature>
<evidence type="ECO:0000256" key="5">
    <source>
        <dbReference type="SAM" id="MobiDB-lite"/>
    </source>
</evidence>
<gene>
    <name evidence="8" type="ORF">M0811_03312</name>
</gene>